<evidence type="ECO:0000313" key="5">
    <source>
        <dbReference type="Proteomes" id="UP001242313"/>
    </source>
</evidence>
<dbReference type="CDD" id="cd06464">
    <property type="entry name" value="ACD_sHsps-like"/>
    <property type="match status" value="1"/>
</dbReference>
<keyword evidence="5" id="KW-1185">Reference proteome</keyword>
<gene>
    <name evidence="4" type="ORF">J2S25_000792</name>
</gene>
<dbReference type="InterPro" id="IPR002068">
    <property type="entry name" value="A-crystallin/Hsp20_dom"/>
</dbReference>
<dbReference type="SUPFAM" id="SSF49764">
    <property type="entry name" value="HSP20-like chaperones"/>
    <property type="match status" value="1"/>
</dbReference>
<sequence>MDMEKVKMWLELTNKYQKDDFWRGLFHQGIPERIVHANDFPLYDIYKSDSILCLIIELPGIDRSDLSVALRHGDTLVVKGISRSLFPADMELKRERFYGEFERLIPLPQPTETKFIHSTFQDGILQVTYPRQDDRTADRQEDTRII</sequence>
<proteinExistence type="inferred from homology"/>
<evidence type="ECO:0000313" key="4">
    <source>
        <dbReference type="EMBL" id="MDQ0412612.1"/>
    </source>
</evidence>
<protein>
    <submittedName>
        <fullName evidence="4">HSP20 family protein</fullName>
    </submittedName>
</protein>
<evidence type="ECO:0000256" key="2">
    <source>
        <dbReference type="RuleBase" id="RU003616"/>
    </source>
</evidence>
<comment type="similarity">
    <text evidence="1 2">Belongs to the small heat shock protein (HSP20) family.</text>
</comment>
<organism evidence="4 5">
    <name type="scientific">Mesobacillus stamsii</name>
    <dbReference type="NCBI Taxonomy" id="225347"/>
    <lineage>
        <taxon>Bacteria</taxon>
        <taxon>Bacillati</taxon>
        <taxon>Bacillota</taxon>
        <taxon>Bacilli</taxon>
        <taxon>Bacillales</taxon>
        <taxon>Bacillaceae</taxon>
        <taxon>Mesobacillus</taxon>
    </lineage>
</organism>
<feature type="domain" description="SHSP" evidence="3">
    <location>
        <begin position="34"/>
        <end position="146"/>
    </location>
</feature>
<dbReference type="Pfam" id="PF00011">
    <property type="entry name" value="HSP20"/>
    <property type="match status" value="1"/>
</dbReference>
<dbReference type="InterPro" id="IPR008978">
    <property type="entry name" value="HSP20-like_chaperone"/>
</dbReference>
<evidence type="ECO:0000259" key="3">
    <source>
        <dbReference type="PROSITE" id="PS01031"/>
    </source>
</evidence>
<evidence type="ECO:0000256" key="1">
    <source>
        <dbReference type="PROSITE-ProRule" id="PRU00285"/>
    </source>
</evidence>
<name>A0ABU0FRR7_9BACI</name>
<dbReference type="RefSeq" id="WP_044394529.1">
    <property type="nucleotide sequence ID" value="NZ_JAUSUN010000004.1"/>
</dbReference>
<dbReference type="EMBL" id="JAUSUN010000004">
    <property type="protein sequence ID" value="MDQ0412612.1"/>
    <property type="molecule type" value="Genomic_DNA"/>
</dbReference>
<dbReference type="PROSITE" id="PS01031">
    <property type="entry name" value="SHSP"/>
    <property type="match status" value="1"/>
</dbReference>
<dbReference type="Gene3D" id="2.60.40.790">
    <property type="match status" value="1"/>
</dbReference>
<dbReference type="Proteomes" id="UP001242313">
    <property type="component" value="Unassembled WGS sequence"/>
</dbReference>
<reference evidence="4 5" key="1">
    <citation type="submission" date="2023-07" db="EMBL/GenBank/DDBJ databases">
        <title>Genomic Encyclopedia of Type Strains, Phase IV (KMG-IV): sequencing the most valuable type-strain genomes for metagenomic binning, comparative biology and taxonomic classification.</title>
        <authorList>
            <person name="Goeker M."/>
        </authorList>
    </citation>
    <scope>NUCLEOTIDE SEQUENCE [LARGE SCALE GENOMIC DNA]</scope>
    <source>
        <strain evidence="4 5">DSM 19598</strain>
    </source>
</reference>
<comment type="caution">
    <text evidence="4">The sequence shown here is derived from an EMBL/GenBank/DDBJ whole genome shotgun (WGS) entry which is preliminary data.</text>
</comment>
<accession>A0ABU0FRR7</accession>